<organism evidence="2 3">
    <name type="scientific">Fusarium proliferatum (strain ET1)</name>
    <name type="common">Orchid endophyte fungus</name>
    <dbReference type="NCBI Taxonomy" id="1227346"/>
    <lineage>
        <taxon>Eukaryota</taxon>
        <taxon>Fungi</taxon>
        <taxon>Dikarya</taxon>
        <taxon>Ascomycota</taxon>
        <taxon>Pezizomycotina</taxon>
        <taxon>Sordariomycetes</taxon>
        <taxon>Hypocreomycetidae</taxon>
        <taxon>Hypocreales</taxon>
        <taxon>Nectriaceae</taxon>
        <taxon>Fusarium</taxon>
        <taxon>Fusarium fujikuroi species complex</taxon>
    </lineage>
</organism>
<dbReference type="VEuPathDB" id="FungiDB:FPRO_00062"/>
<dbReference type="RefSeq" id="XP_031076408.1">
    <property type="nucleotide sequence ID" value="XM_031225809.1"/>
</dbReference>
<name>A0A1L7V901_FUSPR</name>
<dbReference type="InterPro" id="IPR051265">
    <property type="entry name" value="HIBADH-related_NP60_sf"/>
</dbReference>
<evidence type="ECO:0000313" key="3">
    <source>
        <dbReference type="Proteomes" id="UP000183971"/>
    </source>
</evidence>
<dbReference type="PANTHER" id="PTHR43580:SF8">
    <property type="entry name" value="6-PHOSPHOGLUCONATE DEHYDROGENASE NADP-BINDING DOMAIN-CONTAINING PROTEIN-RELATED"/>
    <property type="match status" value="1"/>
</dbReference>
<dbReference type="Pfam" id="PF01488">
    <property type="entry name" value="Shikimate_DH"/>
    <property type="match status" value="1"/>
</dbReference>
<dbReference type="EMBL" id="FJOF01000001">
    <property type="protein sequence ID" value="CZR35815.1"/>
    <property type="molecule type" value="Genomic_DNA"/>
</dbReference>
<feature type="domain" description="Quinate/shikimate 5-dehydrogenase/glutamyl-tRNA reductase" evidence="1">
    <location>
        <begin position="5"/>
        <end position="62"/>
    </location>
</feature>
<proteinExistence type="predicted"/>
<comment type="caution">
    <text evidence="2">The sequence shown here is derived from an EMBL/GenBank/DDBJ whole genome shotgun (WGS) entry which is preliminary data.</text>
</comment>
<dbReference type="Proteomes" id="UP000183971">
    <property type="component" value="Unassembled WGS sequence"/>
</dbReference>
<accession>A0A1L7V901</accession>
<dbReference type="AlphaFoldDB" id="A0A1L7V901"/>
<dbReference type="InterPro" id="IPR006151">
    <property type="entry name" value="Shikm_DH/Glu-tRNA_Rdtase"/>
</dbReference>
<gene>
    <name evidence="2" type="ORF">FPRO_00062</name>
</gene>
<dbReference type="PANTHER" id="PTHR43580">
    <property type="entry name" value="OXIDOREDUCTASE GLYR1-RELATED"/>
    <property type="match status" value="1"/>
</dbReference>
<dbReference type="GeneID" id="42044952"/>
<evidence type="ECO:0000259" key="1">
    <source>
        <dbReference type="Pfam" id="PF01488"/>
    </source>
</evidence>
<reference evidence="3" key="1">
    <citation type="journal article" date="2016" name="Genome Biol. Evol.">
        <title>Comparative 'omics' of the Fusarium fujikuroi species complex highlights differences in genetic potential and metabolite synthesis.</title>
        <authorList>
            <person name="Niehaus E.-M."/>
            <person name="Muensterkoetter M."/>
            <person name="Proctor R.H."/>
            <person name="Brown D.W."/>
            <person name="Sharon A."/>
            <person name="Idan Y."/>
            <person name="Oren-Young L."/>
            <person name="Sieber C.M."/>
            <person name="Novak O."/>
            <person name="Pencik A."/>
            <person name="Tarkowska D."/>
            <person name="Hromadova K."/>
            <person name="Freeman S."/>
            <person name="Maymon M."/>
            <person name="Elazar M."/>
            <person name="Youssef S.A."/>
            <person name="El-Shabrawy E.S.M."/>
            <person name="Shalaby A.B.A."/>
            <person name="Houterman P."/>
            <person name="Brock N.L."/>
            <person name="Burkhardt I."/>
            <person name="Tsavkelova E.A."/>
            <person name="Dickschat J.S."/>
            <person name="Galuszka P."/>
            <person name="Gueldener U."/>
            <person name="Tudzynski B."/>
        </authorList>
    </citation>
    <scope>NUCLEOTIDE SEQUENCE [LARGE SCALE GENOMIC DNA]</scope>
    <source>
        <strain evidence="3">ET1</strain>
    </source>
</reference>
<keyword evidence="3" id="KW-1185">Reference proteome</keyword>
<dbReference type="Gene3D" id="3.40.50.720">
    <property type="entry name" value="NAD(P)-binding Rossmann-like Domain"/>
    <property type="match status" value="1"/>
</dbReference>
<evidence type="ECO:0000313" key="2">
    <source>
        <dbReference type="EMBL" id="CZR35815.1"/>
    </source>
</evidence>
<dbReference type="SUPFAM" id="SSF51735">
    <property type="entry name" value="NAD(P)-binding Rossmann-fold domains"/>
    <property type="match status" value="1"/>
</dbReference>
<sequence>MAPQLLYIGLGNMGRLTSSSVSRKGCLDKPLVVYNRTQKRCEDFAAQVGSDHAKIIKIAKLMIDKGAEFVSSPAFGPSQVANSSTLIFATAGAKSSIDKLRPYIKDEPRSNAAKLKLIGNAFALNTITQIAESLTWVEKSGISPVMVKKFADLTYGGFYSVYYCYKYFMLTLNY</sequence>
<protein>
    <recommendedName>
        <fullName evidence="1">Quinate/shikimate 5-dehydrogenase/glutamyl-tRNA reductase domain-containing protein</fullName>
    </recommendedName>
</protein>
<dbReference type="InterPro" id="IPR036291">
    <property type="entry name" value="NAD(P)-bd_dom_sf"/>
</dbReference>